<feature type="region of interest" description="Disordered" evidence="1">
    <location>
        <begin position="34"/>
        <end position="66"/>
    </location>
</feature>
<organism evidence="2 3">
    <name type="scientific">Hibiscus sabdariffa</name>
    <name type="common">roselle</name>
    <dbReference type="NCBI Taxonomy" id="183260"/>
    <lineage>
        <taxon>Eukaryota</taxon>
        <taxon>Viridiplantae</taxon>
        <taxon>Streptophyta</taxon>
        <taxon>Embryophyta</taxon>
        <taxon>Tracheophyta</taxon>
        <taxon>Spermatophyta</taxon>
        <taxon>Magnoliopsida</taxon>
        <taxon>eudicotyledons</taxon>
        <taxon>Gunneridae</taxon>
        <taxon>Pentapetalae</taxon>
        <taxon>rosids</taxon>
        <taxon>malvids</taxon>
        <taxon>Malvales</taxon>
        <taxon>Malvaceae</taxon>
        <taxon>Malvoideae</taxon>
        <taxon>Hibiscus</taxon>
    </lineage>
</organism>
<gene>
    <name evidence="2" type="ORF">V6N12_076068</name>
</gene>
<evidence type="ECO:0000313" key="2">
    <source>
        <dbReference type="EMBL" id="KAK8499218.1"/>
    </source>
</evidence>
<reference evidence="2 3" key="1">
    <citation type="journal article" date="2024" name="G3 (Bethesda)">
        <title>Genome assembly of Hibiscus sabdariffa L. provides insights into metabolisms of medicinal natural products.</title>
        <authorList>
            <person name="Kim T."/>
        </authorList>
    </citation>
    <scope>NUCLEOTIDE SEQUENCE [LARGE SCALE GENOMIC DNA]</scope>
    <source>
        <strain evidence="2">TK-2024</strain>
        <tissue evidence="2">Old leaves</tissue>
    </source>
</reference>
<dbReference type="EMBL" id="JBBPBM010000239">
    <property type="protein sequence ID" value="KAK8499218.1"/>
    <property type="molecule type" value="Genomic_DNA"/>
</dbReference>
<evidence type="ECO:0000313" key="3">
    <source>
        <dbReference type="Proteomes" id="UP001472677"/>
    </source>
</evidence>
<sequence length="168" mass="19438">MKNLAHDQFHFNHFHCGIRLRQMRKLAPTTYNATGNASRLAHGDHYSGLDRPPRDRPPEDGDRYRSKPESIIMNKDLLHQFLLTGTFVSTTASRAFQQTDFLISERRVHSAIFSLSFLYKGSPLPLVGWLDSLTRLFHMTSGYLASPIHRQGFLPWIVEFFNFTLWTS</sequence>
<keyword evidence="3" id="KW-1185">Reference proteome</keyword>
<name>A0ABR2AYU0_9ROSI</name>
<feature type="compositionally biased region" description="Basic and acidic residues" evidence="1">
    <location>
        <begin position="41"/>
        <end position="66"/>
    </location>
</feature>
<evidence type="ECO:0000256" key="1">
    <source>
        <dbReference type="SAM" id="MobiDB-lite"/>
    </source>
</evidence>
<dbReference type="Proteomes" id="UP001472677">
    <property type="component" value="Unassembled WGS sequence"/>
</dbReference>
<comment type="caution">
    <text evidence="2">The sequence shown here is derived from an EMBL/GenBank/DDBJ whole genome shotgun (WGS) entry which is preliminary data.</text>
</comment>
<protein>
    <submittedName>
        <fullName evidence="2">Uncharacterized protein</fullName>
    </submittedName>
</protein>
<proteinExistence type="predicted"/>
<accession>A0ABR2AYU0</accession>